<dbReference type="GO" id="GO:0006081">
    <property type="term" value="P:aldehyde metabolic process"/>
    <property type="evidence" value="ECO:0007669"/>
    <property type="project" value="InterPro"/>
</dbReference>
<dbReference type="PIRSF" id="PIRSF036492">
    <property type="entry name" value="ALDH"/>
    <property type="match status" value="1"/>
</dbReference>
<comment type="similarity">
    <text evidence="1 4 7">Belongs to the aldehyde dehydrogenase family.</text>
</comment>
<keyword evidence="8" id="KW-0175">Coiled coil</keyword>
<dbReference type="EMBL" id="LNYJ01000011">
    <property type="protein sequence ID" value="KTD16080.1"/>
    <property type="molecule type" value="Genomic_DNA"/>
</dbReference>
<dbReference type="PROSITE" id="PS00687">
    <property type="entry name" value="ALDEHYDE_DEHYDR_GLU"/>
    <property type="match status" value="1"/>
</dbReference>
<dbReference type="PROSITE" id="PS00070">
    <property type="entry name" value="ALDEHYDE_DEHYDR_CYS"/>
    <property type="match status" value="1"/>
</dbReference>
<dbReference type="AlphaFoldDB" id="A0A0W0V7I6"/>
<dbReference type="InterPro" id="IPR016163">
    <property type="entry name" value="Ald_DH_C"/>
</dbReference>
<dbReference type="RefSeq" id="WP_058469964.1">
    <property type="nucleotide sequence ID" value="NZ_CAAAIC010000007.1"/>
</dbReference>
<sequence>MELPQHFQTLKERHLKEPYASLSQRRENLLLLKKILQENAEALAEQLSYDFSHRSRFETLLLELFPAINTINYCIKNLKKWAKPRKRHVSWLFKPASAYLLPQPLGVVGIVVPWNYPLLLAIGPLAYALAAGNRVMIKMSELTAAVGGFFEQLIQNSRLAETIQIVNGDIEIAKSFSQLPFGHLLFTGSPKVGSQVMKAAAEHLTPVTLELGGKSPVFISNTLKPQFLKRLFMAKVANAGQTCIAPDFLLIPKNREQLIEDEFRQFIDEHYPNLIDNQDYSSIISTEHKQRLENILKDAEMKGARIVTIGNGVKNGRKLPIHLIFNASLAMKVMQEEIFGPILPVLCYQSLNDALEQINAFANPLVLYYYGSDQQEIEQLSMRTLSGALCINDSLTYIGIDDLPFGGVGQSGMGYYHAQEGFDVFSKLKAVFVQKRFNMVPWFYPPYGWLTTFLLTKISGLHLKEKK</sequence>
<evidence type="ECO:0000313" key="10">
    <source>
        <dbReference type="EMBL" id="KTD16080.1"/>
    </source>
</evidence>
<evidence type="ECO:0000256" key="5">
    <source>
        <dbReference type="PIRSR" id="PIRSR036492-1"/>
    </source>
</evidence>
<feature type="active site" evidence="5">
    <location>
        <position position="243"/>
    </location>
</feature>
<organism evidence="10 11">
    <name type="scientific">Legionella jordanis</name>
    <dbReference type="NCBI Taxonomy" id="456"/>
    <lineage>
        <taxon>Bacteria</taxon>
        <taxon>Pseudomonadati</taxon>
        <taxon>Pseudomonadota</taxon>
        <taxon>Gammaproteobacteria</taxon>
        <taxon>Legionellales</taxon>
        <taxon>Legionellaceae</taxon>
        <taxon>Legionella</taxon>
    </lineage>
</organism>
<dbReference type="CDD" id="cd07133">
    <property type="entry name" value="ALDH_CALDH_CalB"/>
    <property type="match status" value="1"/>
</dbReference>
<dbReference type="InterPro" id="IPR016162">
    <property type="entry name" value="Ald_DH_N"/>
</dbReference>
<evidence type="ECO:0000256" key="4">
    <source>
        <dbReference type="PIRNR" id="PIRNR036492"/>
    </source>
</evidence>
<dbReference type="PANTHER" id="PTHR43570:SF20">
    <property type="entry name" value="ALDEHYDE DEHYDROGENASE ALDX-RELATED"/>
    <property type="match status" value="1"/>
</dbReference>
<evidence type="ECO:0000256" key="2">
    <source>
        <dbReference type="ARBA" id="ARBA00023002"/>
    </source>
</evidence>
<dbReference type="GO" id="GO:0004029">
    <property type="term" value="F:aldehyde dehydrogenase (NAD+) activity"/>
    <property type="evidence" value="ECO:0007669"/>
    <property type="project" value="TreeGrafter"/>
</dbReference>
<keyword evidence="3" id="KW-0520">NAD</keyword>
<evidence type="ECO:0000259" key="9">
    <source>
        <dbReference type="Pfam" id="PF00171"/>
    </source>
</evidence>
<gene>
    <name evidence="10" type="ORF">Ljor_0386</name>
</gene>
<evidence type="ECO:0000256" key="3">
    <source>
        <dbReference type="ARBA" id="ARBA00023027"/>
    </source>
</evidence>
<keyword evidence="2 4" id="KW-0560">Oxidoreductase</keyword>
<dbReference type="OrthoDB" id="9812625at2"/>
<keyword evidence="11" id="KW-1185">Reference proteome</keyword>
<dbReference type="PANTHER" id="PTHR43570">
    <property type="entry name" value="ALDEHYDE DEHYDROGENASE"/>
    <property type="match status" value="1"/>
</dbReference>
<dbReference type="InterPro" id="IPR012394">
    <property type="entry name" value="Aldehyde_DH_NAD(P)"/>
</dbReference>
<dbReference type="InterPro" id="IPR016160">
    <property type="entry name" value="Ald_DH_CS_CYS"/>
</dbReference>
<evidence type="ECO:0000256" key="1">
    <source>
        <dbReference type="ARBA" id="ARBA00009986"/>
    </source>
</evidence>
<name>A0A0W0V7I6_9GAMM</name>
<feature type="active site" evidence="5 6">
    <location>
        <position position="210"/>
    </location>
</feature>
<dbReference type="SUPFAM" id="SSF53720">
    <property type="entry name" value="ALDH-like"/>
    <property type="match status" value="1"/>
</dbReference>
<dbReference type="Pfam" id="PF00171">
    <property type="entry name" value="Aldedh"/>
    <property type="match status" value="1"/>
</dbReference>
<comment type="caution">
    <text evidence="10">The sequence shown here is derived from an EMBL/GenBank/DDBJ whole genome shotgun (WGS) entry which is preliminary data.</text>
</comment>
<dbReference type="STRING" id="456.Ljor_0386"/>
<dbReference type="Proteomes" id="UP000055035">
    <property type="component" value="Unassembled WGS sequence"/>
</dbReference>
<dbReference type="Gene3D" id="3.40.309.10">
    <property type="entry name" value="Aldehyde Dehydrogenase, Chain A, domain 2"/>
    <property type="match status" value="1"/>
</dbReference>
<evidence type="ECO:0000256" key="7">
    <source>
        <dbReference type="RuleBase" id="RU003345"/>
    </source>
</evidence>
<dbReference type="InterPro" id="IPR029510">
    <property type="entry name" value="Ald_DH_CS_GLU"/>
</dbReference>
<evidence type="ECO:0000313" key="11">
    <source>
        <dbReference type="Proteomes" id="UP000055035"/>
    </source>
</evidence>
<feature type="coiled-coil region" evidence="8">
    <location>
        <begin position="19"/>
        <end position="46"/>
    </location>
</feature>
<dbReference type="GO" id="GO:0005737">
    <property type="term" value="C:cytoplasm"/>
    <property type="evidence" value="ECO:0007669"/>
    <property type="project" value="TreeGrafter"/>
</dbReference>
<dbReference type="Gene3D" id="3.40.605.10">
    <property type="entry name" value="Aldehyde Dehydrogenase, Chain A, domain 1"/>
    <property type="match status" value="1"/>
</dbReference>
<dbReference type="InterPro" id="IPR015590">
    <property type="entry name" value="Aldehyde_DH_dom"/>
</dbReference>
<proteinExistence type="inferred from homology"/>
<dbReference type="PATRIC" id="fig|456.5.peg.411"/>
<evidence type="ECO:0000256" key="8">
    <source>
        <dbReference type="SAM" id="Coils"/>
    </source>
</evidence>
<dbReference type="InterPro" id="IPR016161">
    <property type="entry name" value="Ald_DH/histidinol_DH"/>
</dbReference>
<evidence type="ECO:0000256" key="6">
    <source>
        <dbReference type="PROSITE-ProRule" id="PRU10007"/>
    </source>
</evidence>
<protein>
    <recommendedName>
        <fullName evidence="4">Aldehyde dehydrogenase</fullName>
    </recommendedName>
</protein>
<reference evidence="10 11" key="1">
    <citation type="submission" date="2015-11" db="EMBL/GenBank/DDBJ databases">
        <title>Genomic analysis of 38 Legionella species identifies large and diverse effector repertoires.</title>
        <authorList>
            <person name="Burstein D."/>
            <person name="Amaro F."/>
            <person name="Zusman T."/>
            <person name="Lifshitz Z."/>
            <person name="Cohen O."/>
            <person name="Gilbert J.A."/>
            <person name="Pupko T."/>
            <person name="Shuman H.A."/>
            <person name="Segal G."/>
        </authorList>
    </citation>
    <scope>NUCLEOTIDE SEQUENCE [LARGE SCALE GENOMIC DNA]</scope>
    <source>
        <strain evidence="10 11">BL-540</strain>
    </source>
</reference>
<feature type="domain" description="Aldehyde dehydrogenase" evidence="9">
    <location>
        <begin position="21"/>
        <end position="431"/>
    </location>
</feature>
<accession>A0A0W0V7I6</accession>